<feature type="chain" id="PRO_5045070657" description="DUF1104 domain-containing protein" evidence="1">
    <location>
        <begin position="21"/>
        <end position="131"/>
    </location>
</feature>
<evidence type="ECO:0000313" key="2">
    <source>
        <dbReference type="EMBL" id="TWO30218.1"/>
    </source>
</evidence>
<reference evidence="2 3" key="1">
    <citation type="submission" date="2019-07" db="EMBL/GenBank/DDBJ databases">
        <title>Rapid identification of Enteric Bacteria from Whole Genome Sequences (WGS) using Average Nucleotide Identity (ANI).</title>
        <authorList>
            <person name="Lane C."/>
        </authorList>
    </citation>
    <scope>NUCLEOTIDE SEQUENCE [LARGE SCALE GENOMIC DNA]</scope>
    <source>
        <strain evidence="2 3">2013D-9588</strain>
    </source>
</reference>
<keyword evidence="1" id="KW-0732">Signal</keyword>
<keyword evidence="3" id="KW-1185">Reference proteome</keyword>
<dbReference type="Proteomes" id="UP000321599">
    <property type="component" value="Unassembled WGS sequence"/>
</dbReference>
<dbReference type="EMBL" id="VOAV01000013">
    <property type="protein sequence ID" value="TWO30218.1"/>
    <property type="molecule type" value="Genomic_DNA"/>
</dbReference>
<accession>A0ABY3G9W3</accession>
<dbReference type="RefSeq" id="WP_096014646.1">
    <property type="nucleotide sequence ID" value="NZ_CAMGDS010000175.1"/>
</dbReference>
<protein>
    <recommendedName>
        <fullName evidence="4">DUF1104 domain-containing protein</fullName>
    </recommendedName>
</protein>
<evidence type="ECO:0000256" key="1">
    <source>
        <dbReference type="SAM" id="SignalP"/>
    </source>
</evidence>
<evidence type="ECO:0000313" key="3">
    <source>
        <dbReference type="Proteomes" id="UP000321599"/>
    </source>
</evidence>
<sequence>MKKILSIALAAMVSSSVAFGADSATSLSKEMFEFKKEASKEYYKIQKGCEQIHDKIAKATQNMDSKQKEEFYKEFRYQMRQNMAKLGKDEQFYNGICGPHIRGSKANNRFDRPGKFAPNCPNGINLDCPMR</sequence>
<gene>
    <name evidence="2" type="ORF">XK09_02555</name>
</gene>
<organism evidence="2 3">
    <name type="scientific">Campylobacter lanienae</name>
    <dbReference type="NCBI Taxonomy" id="75658"/>
    <lineage>
        <taxon>Bacteria</taxon>
        <taxon>Pseudomonadati</taxon>
        <taxon>Campylobacterota</taxon>
        <taxon>Epsilonproteobacteria</taxon>
        <taxon>Campylobacterales</taxon>
        <taxon>Campylobacteraceae</taxon>
        <taxon>Campylobacter</taxon>
    </lineage>
</organism>
<name>A0ABY3G9W3_9BACT</name>
<evidence type="ECO:0008006" key="4">
    <source>
        <dbReference type="Google" id="ProtNLM"/>
    </source>
</evidence>
<proteinExistence type="predicted"/>
<comment type="caution">
    <text evidence="2">The sequence shown here is derived from an EMBL/GenBank/DDBJ whole genome shotgun (WGS) entry which is preliminary data.</text>
</comment>
<feature type="signal peptide" evidence="1">
    <location>
        <begin position="1"/>
        <end position="20"/>
    </location>
</feature>